<dbReference type="EMBL" id="FWFP01000016">
    <property type="protein sequence ID" value="SLN75569.1"/>
    <property type="molecule type" value="Genomic_DNA"/>
</dbReference>
<sequence>MRIWVCALAASLGLAQPLAAQENETPPWSITCGNLVNGTELICEMTQSIVLSESNQRLASIAFVKAAGQDETEVVLTLPFGLLFSDGLTAKIDSVDVAKLEFLTCEAQGCYARSPVSSDWVRSMRAGKQLTIDAKNRNGEPVSLGFDLTGFSQVSDLLP</sequence>
<keyword evidence="3" id="KW-1185">Reference proteome</keyword>
<evidence type="ECO:0000313" key="2">
    <source>
        <dbReference type="EMBL" id="SLN75569.1"/>
    </source>
</evidence>
<name>A0A1X7ACS6_9RHOB</name>
<dbReference type="AlphaFoldDB" id="A0A1X7ACS6"/>
<dbReference type="Gene3D" id="2.60.40.1880">
    <property type="entry name" value="Invasion associated locus B (IalB) protein"/>
    <property type="match status" value="1"/>
</dbReference>
<evidence type="ECO:0000256" key="1">
    <source>
        <dbReference type="SAM" id="SignalP"/>
    </source>
</evidence>
<dbReference type="Pfam" id="PF06776">
    <property type="entry name" value="IalB"/>
    <property type="match status" value="1"/>
</dbReference>
<gene>
    <name evidence="2" type="ORF">RUM8411_04227</name>
</gene>
<keyword evidence="1" id="KW-0732">Signal</keyword>
<feature type="signal peptide" evidence="1">
    <location>
        <begin position="1"/>
        <end position="20"/>
    </location>
</feature>
<dbReference type="InterPro" id="IPR010642">
    <property type="entry name" value="Invasion_prot_B"/>
</dbReference>
<organism evidence="2 3">
    <name type="scientific">Ruegeria meonggei</name>
    <dbReference type="NCBI Taxonomy" id="1446476"/>
    <lineage>
        <taxon>Bacteria</taxon>
        <taxon>Pseudomonadati</taxon>
        <taxon>Pseudomonadota</taxon>
        <taxon>Alphaproteobacteria</taxon>
        <taxon>Rhodobacterales</taxon>
        <taxon>Roseobacteraceae</taxon>
        <taxon>Ruegeria</taxon>
    </lineage>
</organism>
<protein>
    <submittedName>
        <fullName evidence="2">Invasion associated locus B (IalB) protein</fullName>
    </submittedName>
</protein>
<reference evidence="3" key="1">
    <citation type="submission" date="2017-03" db="EMBL/GenBank/DDBJ databases">
        <authorList>
            <person name="Rodrigo-Torres L."/>
            <person name="Arahal R.D."/>
            <person name="Lucena T."/>
        </authorList>
    </citation>
    <scope>NUCLEOTIDE SEQUENCE [LARGE SCALE GENOMIC DNA]</scope>
    <source>
        <strain evidence="3">CECT 8411</strain>
    </source>
</reference>
<evidence type="ECO:0000313" key="3">
    <source>
        <dbReference type="Proteomes" id="UP000193778"/>
    </source>
</evidence>
<dbReference type="Proteomes" id="UP000193778">
    <property type="component" value="Unassembled WGS sequence"/>
</dbReference>
<proteinExistence type="predicted"/>
<accession>A0A1X7ACS6</accession>
<feature type="chain" id="PRO_5013163300" evidence="1">
    <location>
        <begin position="21"/>
        <end position="159"/>
    </location>
</feature>
<dbReference type="InterPro" id="IPR038696">
    <property type="entry name" value="IalB_sf"/>
</dbReference>